<dbReference type="Proteomes" id="UP000539265">
    <property type="component" value="Unassembled WGS sequence"/>
</dbReference>
<keyword evidence="4" id="KW-1185">Reference proteome</keyword>
<dbReference type="RefSeq" id="WP_183475731.1">
    <property type="nucleotide sequence ID" value="NZ_JACHWX010000001.1"/>
</dbReference>
<dbReference type="Pfam" id="PF08327">
    <property type="entry name" value="AHSA1"/>
    <property type="match status" value="1"/>
</dbReference>
<feature type="domain" description="Activator of Hsp90 ATPase homologue 1/2-like C-terminal" evidence="2">
    <location>
        <begin position="17"/>
        <end position="148"/>
    </location>
</feature>
<dbReference type="Gene3D" id="3.30.530.20">
    <property type="match status" value="1"/>
</dbReference>
<sequence length="165" mass="19133">MIDNNWTKFKVIGDFNTDIRSLYEAWATPEGLEKWFLRKAEFYTIAGRLREPEEFILKEDAYEWYWHGFDDSAVEKGQILEANGTDFIKFSFSGNSIVSINIYTRNGVSIVELTQVNIPEESDPSKNLFVQCQVGWTFYMANLKSIMEGGIDLRNKKVELSSNFK</sequence>
<evidence type="ECO:0000256" key="1">
    <source>
        <dbReference type="ARBA" id="ARBA00006817"/>
    </source>
</evidence>
<comment type="caution">
    <text evidence="3">The sequence shown here is derived from an EMBL/GenBank/DDBJ whole genome shotgun (WGS) entry which is preliminary data.</text>
</comment>
<proteinExistence type="inferred from homology"/>
<evidence type="ECO:0000313" key="3">
    <source>
        <dbReference type="EMBL" id="MBB3053721.1"/>
    </source>
</evidence>
<comment type="similarity">
    <text evidence="1">Belongs to the AHA1 family.</text>
</comment>
<dbReference type="SUPFAM" id="SSF55961">
    <property type="entry name" value="Bet v1-like"/>
    <property type="match status" value="1"/>
</dbReference>
<evidence type="ECO:0000259" key="2">
    <source>
        <dbReference type="Pfam" id="PF08327"/>
    </source>
</evidence>
<dbReference type="InterPro" id="IPR013538">
    <property type="entry name" value="ASHA1/2-like_C"/>
</dbReference>
<name>A0A839S6K3_9SPHI</name>
<reference evidence="3" key="1">
    <citation type="submission" date="2020-08" db="EMBL/GenBank/DDBJ databases">
        <title>Genomic Encyclopedia of Type Strains, Phase III (KMG-III): the genomes of soil and plant-associated and newly described type strains.</title>
        <authorList>
            <person name="Whitman W."/>
        </authorList>
    </citation>
    <scope>NUCLEOTIDE SEQUENCE [LARGE SCALE GENOMIC DNA]</scope>
    <source>
        <strain evidence="3">CECT 8628</strain>
    </source>
</reference>
<dbReference type="EMBL" id="JACHWX010000001">
    <property type="protein sequence ID" value="MBB3053721.1"/>
    <property type="molecule type" value="Genomic_DNA"/>
</dbReference>
<gene>
    <name evidence="3" type="ORF">FHS11_000125</name>
</gene>
<protein>
    <submittedName>
        <fullName evidence="3">Uncharacterized protein YndB with AHSA1/START domain</fullName>
    </submittedName>
</protein>
<organism evidence="3 4">
    <name type="scientific">Mucilaginibacter gotjawali</name>
    <dbReference type="NCBI Taxonomy" id="1550579"/>
    <lineage>
        <taxon>Bacteria</taxon>
        <taxon>Pseudomonadati</taxon>
        <taxon>Bacteroidota</taxon>
        <taxon>Sphingobacteriia</taxon>
        <taxon>Sphingobacteriales</taxon>
        <taxon>Sphingobacteriaceae</taxon>
        <taxon>Mucilaginibacter</taxon>
    </lineage>
</organism>
<dbReference type="InterPro" id="IPR023393">
    <property type="entry name" value="START-like_dom_sf"/>
</dbReference>
<accession>A0A839S6K3</accession>
<evidence type="ECO:0000313" key="4">
    <source>
        <dbReference type="Proteomes" id="UP000539265"/>
    </source>
</evidence>
<dbReference type="AlphaFoldDB" id="A0A839S6K3"/>